<comment type="caution">
    <text evidence="1">The sequence shown here is derived from an EMBL/GenBank/DDBJ whole genome shotgun (WGS) entry which is preliminary data.</text>
</comment>
<evidence type="ECO:0000313" key="1">
    <source>
        <dbReference type="EMBL" id="KAF7254989.1"/>
    </source>
</evidence>
<name>A0A8S9YJM0_9TREM</name>
<gene>
    <name evidence="1" type="ORF">EG68_09653</name>
</gene>
<organism evidence="1 2">
    <name type="scientific">Paragonimus skrjabini miyazakii</name>
    <dbReference type="NCBI Taxonomy" id="59628"/>
    <lineage>
        <taxon>Eukaryota</taxon>
        <taxon>Metazoa</taxon>
        <taxon>Spiralia</taxon>
        <taxon>Lophotrochozoa</taxon>
        <taxon>Platyhelminthes</taxon>
        <taxon>Trematoda</taxon>
        <taxon>Digenea</taxon>
        <taxon>Plagiorchiida</taxon>
        <taxon>Troglotremata</taxon>
        <taxon>Troglotrematidae</taxon>
        <taxon>Paragonimus</taxon>
    </lineage>
</organism>
<accession>A0A8S9YJM0</accession>
<evidence type="ECO:0000313" key="2">
    <source>
        <dbReference type="Proteomes" id="UP000822476"/>
    </source>
</evidence>
<dbReference type="EMBL" id="JTDE01004427">
    <property type="protein sequence ID" value="KAF7254989.1"/>
    <property type="molecule type" value="Genomic_DNA"/>
</dbReference>
<reference evidence="1" key="1">
    <citation type="submission" date="2019-07" db="EMBL/GenBank/DDBJ databases">
        <title>Annotation for the trematode Paragonimus miyazaki's.</title>
        <authorList>
            <person name="Choi Y.-J."/>
        </authorList>
    </citation>
    <scope>NUCLEOTIDE SEQUENCE</scope>
    <source>
        <strain evidence="1">Japan</strain>
    </source>
</reference>
<keyword evidence="2" id="KW-1185">Reference proteome</keyword>
<protein>
    <submittedName>
        <fullName evidence="1">Uncharacterized protein</fullName>
    </submittedName>
</protein>
<dbReference type="Proteomes" id="UP000822476">
    <property type="component" value="Unassembled WGS sequence"/>
</dbReference>
<dbReference type="AlphaFoldDB" id="A0A8S9YJM0"/>
<sequence>MAHSCHIRSRTYHTSDKVCSHSNHTSCIDPPHNRACNHCTWSMAHSCHIHNRTHHAFGKVHNNLRMIFAVYIWHSPSSGKHCALHTAHMNNGHISCQISVWSHMCRNRSRRHVKNQTRNTYTHFIHGFLV</sequence>
<proteinExistence type="predicted"/>